<protein>
    <submittedName>
        <fullName evidence="2">Uncharacterized protein</fullName>
    </submittedName>
</protein>
<proteinExistence type="predicted"/>
<accession>A0ABQ6K9W1</accession>
<sequence>MSFPRPRGESRAGRSVRRPAGDGIPGSLLRDAGTERVADEVELPSAHDGEAVGGIIAPAHVVVGESAKRFTNARQPLWTERARPVNEIF</sequence>
<keyword evidence="3" id="KW-1185">Reference proteome</keyword>
<feature type="compositionally biased region" description="Basic and acidic residues" evidence="1">
    <location>
        <begin position="1"/>
        <end position="12"/>
    </location>
</feature>
<dbReference type="Proteomes" id="UP001157034">
    <property type="component" value="Unassembled WGS sequence"/>
</dbReference>
<organism evidence="2 3">
    <name type="scientific">Pseudolysinimonas kribbensis</name>
    <dbReference type="NCBI Taxonomy" id="433641"/>
    <lineage>
        <taxon>Bacteria</taxon>
        <taxon>Bacillati</taxon>
        <taxon>Actinomycetota</taxon>
        <taxon>Actinomycetes</taxon>
        <taxon>Micrococcales</taxon>
        <taxon>Microbacteriaceae</taxon>
        <taxon>Pseudolysinimonas</taxon>
    </lineage>
</organism>
<gene>
    <name evidence="2" type="ORF">GCM10025881_33200</name>
</gene>
<evidence type="ECO:0000313" key="2">
    <source>
        <dbReference type="EMBL" id="GMA96496.1"/>
    </source>
</evidence>
<feature type="region of interest" description="Disordered" evidence="1">
    <location>
        <begin position="1"/>
        <end position="32"/>
    </location>
</feature>
<reference evidence="3" key="1">
    <citation type="journal article" date="2019" name="Int. J. Syst. Evol. Microbiol.">
        <title>The Global Catalogue of Microorganisms (GCM) 10K type strain sequencing project: providing services to taxonomists for standard genome sequencing and annotation.</title>
        <authorList>
            <consortium name="The Broad Institute Genomics Platform"/>
            <consortium name="The Broad Institute Genome Sequencing Center for Infectious Disease"/>
            <person name="Wu L."/>
            <person name="Ma J."/>
        </authorList>
    </citation>
    <scope>NUCLEOTIDE SEQUENCE [LARGE SCALE GENOMIC DNA]</scope>
    <source>
        <strain evidence="3">NBRC 108894</strain>
    </source>
</reference>
<evidence type="ECO:0000256" key="1">
    <source>
        <dbReference type="SAM" id="MobiDB-lite"/>
    </source>
</evidence>
<dbReference type="EMBL" id="BSVB01000001">
    <property type="protein sequence ID" value="GMA96496.1"/>
    <property type="molecule type" value="Genomic_DNA"/>
</dbReference>
<comment type="caution">
    <text evidence="2">The sequence shown here is derived from an EMBL/GenBank/DDBJ whole genome shotgun (WGS) entry which is preliminary data.</text>
</comment>
<evidence type="ECO:0000313" key="3">
    <source>
        <dbReference type="Proteomes" id="UP001157034"/>
    </source>
</evidence>
<name>A0ABQ6K9W1_9MICO</name>